<evidence type="ECO:0000313" key="1">
    <source>
        <dbReference type="EMBL" id="EJZ64704.1"/>
    </source>
</evidence>
<proteinExistence type="predicted"/>
<organism evidence="1 2">
    <name type="scientific">Barnesiella intestinihominis YIT 11860</name>
    <dbReference type="NCBI Taxonomy" id="742726"/>
    <lineage>
        <taxon>Bacteria</taxon>
        <taxon>Pseudomonadati</taxon>
        <taxon>Bacteroidota</taxon>
        <taxon>Bacteroidia</taxon>
        <taxon>Bacteroidales</taxon>
        <taxon>Barnesiellaceae</taxon>
        <taxon>Barnesiella</taxon>
    </lineage>
</organism>
<name>K0XA95_9BACT</name>
<reference evidence="1 2" key="1">
    <citation type="submission" date="2012-08" db="EMBL/GenBank/DDBJ databases">
        <title>The Genome Sequence of Barnesiella intestinihominis YIT 11860.</title>
        <authorList>
            <consortium name="The Broad Institute Genome Sequencing Platform"/>
            <person name="Earl A."/>
            <person name="Ward D."/>
            <person name="Feldgarden M."/>
            <person name="Gevers D."/>
            <person name="Morotomi M."/>
            <person name="Walker B."/>
            <person name="Young S.K."/>
            <person name="Zeng Q."/>
            <person name="Gargeya S."/>
            <person name="Fitzgerald M."/>
            <person name="Haas B."/>
            <person name="Abouelleil A."/>
            <person name="Alvarado L."/>
            <person name="Arachchi H.M."/>
            <person name="Berlin A.M."/>
            <person name="Chapman S.B."/>
            <person name="Goldberg J."/>
            <person name="Griggs A."/>
            <person name="Gujja S."/>
            <person name="Hansen M."/>
            <person name="Howarth C."/>
            <person name="Imamovic A."/>
            <person name="Larimer J."/>
            <person name="McCowen C."/>
            <person name="Montmayeur A."/>
            <person name="Murphy C."/>
            <person name="Neiman D."/>
            <person name="Pearson M."/>
            <person name="Priest M."/>
            <person name="Roberts A."/>
            <person name="Saif S."/>
            <person name="Shea T."/>
            <person name="Sisk P."/>
            <person name="Sykes S."/>
            <person name="Wortman J."/>
            <person name="Nusbaum C."/>
            <person name="Birren B."/>
        </authorList>
    </citation>
    <scope>NUCLEOTIDE SEQUENCE [LARGE SCALE GENOMIC DNA]</scope>
    <source>
        <strain evidence="1 2">YIT 11860</strain>
    </source>
</reference>
<dbReference type="eggNOG" id="ENOG5033WK4">
    <property type="taxonomic scope" value="Bacteria"/>
</dbReference>
<comment type="caution">
    <text evidence="1">The sequence shown here is derived from an EMBL/GenBank/DDBJ whole genome shotgun (WGS) entry which is preliminary data.</text>
</comment>
<accession>K0XA95</accession>
<dbReference type="AlphaFoldDB" id="K0XA95"/>
<evidence type="ECO:0000313" key="2">
    <source>
        <dbReference type="Proteomes" id="UP000006044"/>
    </source>
</evidence>
<protein>
    <submittedName>
        <fullName evidence="1">Uncharacterized protein</fullName>
    </submittedName>
</protein>
<sequence>MDKKLTESLQKWLSTPREERDYEQGNLLLFRLSGNKIQYRNLAPNPAKHAEFITRNIQKYVNFRVQEFTHEQVKEMEKKVEKIFEKRLSIEENNPARDFKKGKRADHDSLPEEIRALYVENLGIAQRMRDVQTKLRLISTEESPCPDSERYPFLKELISLDKQLHENWERYDRYVPQQGQESGNAPGSLSEESRKALRLVTLNKGKYAKKPTPELKARILEWYGLITDPAEKLTEELKRLGILE</sequence>
<dbReference type="OrthoDB" id="1072099at2"/>
<gene>
    <name evidence="1" type="ORF">HMPREF9448_01186</name>
</gene>
<dbReference type="RefSeq" id="WP_008861672.1">
    <property type="nucleotide sequence ID" value="NZ_JH815204.1"/>
</dbReference>
<dbReference type="STRING" id="742726.HMPREF9448_01186"/>
<dbReference type="HOGENOM" id="CLU_1136309_0_0_10"/>
<keyword evidence="2" id="KW-1185">Reference proteome</keyword>
<dbReference type="GeneID" id="77848479"/>
<dbReference type="PATRIC" id="fig|742726.3.peg.1259"/>
<dbReference type="EMBL" id="ADLE01000008">
    <property type="protein sequence ID" value="EJZ64704.1"/>
    <property type="molecule type" value="Genomic_DNA"/>
</dbReference>
<dbReference type="Proteomes" id="UP000006044">
    <property type="component" value="Unassembled WGS sequence"/>
</dbReference>